<dbReference type="AlphaFoldDB" id="A0A9W6V754"/>
<dbReference type="CDD" id="cd04301">
    <property type="entry name" value="NAT_SF"/>
    <property type="match status" value="2"/>
</dbReference>
<evidence type="ECO:0000313" key="5">
    <source>
        <dbReference type="Proteomes" id="UP001165042"/>
    </source>
</evidence>
<gene>
    <name evidence="4" type="ORF">Aglo03_18530</name>
</gene>
<keyword evidence="5" id="KW-1185">Reference proteome</keyword>
<evidence type="ECO:0000313" key="4">
    <source>
        <dbReference type="EMBL" id="GLW91037.1"/>
    </source>
</evidence>
<dbReference type="InterPro" id="IPR050680">
    <property type="entry name" value="YpeA/RimI_acetyltransf"/>
</dbReference>
<keyword evidence="1" id="KW-0808">Transferase</keyword>
<feature type="domain" description="N-acetyltransferase" evidence="3">
    <location>
        <begin position="149"/>
        <end position="302"/>
    </location>
</feature>
<dbReference type="PANTHER" id="PTHR43420:SF47">
    <property type="entry name" value="N-ACETYLTRANSFERASE DOMAIN-CONTAINING PROTEIN"/>
    <property type="match status" value="1"/>
</dbReference>
<organism evidence="4 5">
    <name type="scientific">Actinokineospora globicatena</name>
    <dbReference type="NCBI Taxonomy" id="103729"/>
    <lineage>
        <taxon>Bacteria</taxon>
        <taxon>Bacillati</taxon>
        <taxon>Actinomycetota</taxon>
        <taxon>Actinomycetes</taxon>
        <taxon>Pseudonocardiales</taxon>
        <taxon>Pseudonocardiaceae</taxon>
        <taxon>Actinokineospora</taxon>
    </lineage>
</organism>
<dbReference type="EMBL" id="BSSD01000002">
    <property type="protein sequence ID" value="GLW91037.1"/>
    <property type="molecule type" value="Genomic_DNA"/>
</dbReference>
<comment type="caution">
    <text evidence="4">The sequence shown here is derived from an EMBL/GenBank/DDBJ whole genome shotgun (WGS) entry which is preliminary data.</text>
</comment>
<dbReference type="SUPFAM" id="SSF55729">
    <property type="entry name" value="Acyl-CoA N-acyltransferases (Nat)"/>
    <property type="match status" value="2"/>
</dbReference>
<feature type="domain" description="N-acetyltransferase" evidence="3">
    <location>
        <begin position="1"/>
        <end position="152"/>
    </location>
</feature>
<name>A0A9W6V754_9PSEU</name>
<proteinExistence type="predicted"/>
<dbReference type="InterPro" id="IPR000182">
    <property type="entry name" value="GNAT_dom"/>
</dbReference>
<dbReference type="PROSITE" id="PS51186">
    <property type="entry name" value="GNAT"/>
    <property type="match status" value="2"/>
</dbReference>
<keyword evidence="2" id="KW-0012">Acyltransferase</keyword>
<reference evidence="4" key="1">
    <citation type="submission" date="2023-02" db="EMBL/GenBank/DDBJ databases">
        <title>Actinokineospora globicatena NBRC 15670.</title>
        <authorList>
            <person name="Ichikawa N."/>
            <person name="Sato H."/>
            <person name="Tonouchi N."/>
        </authorList>
    </citation>
    <scope>NUCLEOTIDE SEQUENCE</scope>
    <source>
        <strain evidence="4">NBRC 15670</strain>
    </source>
</reference>
<dbReference type="Proteomes" id="UP001165042">
    <property type="component" value="Unassembled WGS sequence"/>
</dbReference>
<accession>A0A9W6V754</accession>
<dbReference type="PANTHER" id="PTHR43420">
    <property type="entry name" value="ACETYLTRANSFERASE"/>
    <property type="match status" value="1"/>
</dbReference>
<evidence type="ECO:0000256" key="1">
    <source>
        <dbReference type="ARBA" id="ARBA00022679"/>
    </source>
</evidence>
<dbReference type="GO" id="GO:0016747">
    <property type="term" value="F:acyltransferase activity, transferring groups other than amino-acyl groups"/>
    <property type="evidence" value="ECO:0007669"/>
    <property type="project" value="InterPro"/>
</dbReference>
<evidence type="ECO:0000256" key="2">
    <source>
        <dbReference type="ARBA" id="ARBA00023315"/>
    </source>
</evidence>
<protein>
    <submittedName>
        <fullName evidence="4">N-acetyltransferase</fullName>
    </submittedName>
</protein>
<evidence type="ECO:0000259" key="3">
    <source>
        <dbReference type="PROSITE" id="PS51186"/>
    </source>
</evidence>
<sequence length="302" mass="32854">MRLAADIEAVDQLDEHQGPDDYAKLIGEAAPDETVAAFDGDAMVGYGITYSRPGAVEVNKIRLLGAVAPTHRRRGIGTRLLRELHGCARARHARTFPGLRLEGVVATPEPNADLAALVTAAGYRPTRWFFDMRAQLTEDLPRHPVPAGFTLERYRPEFSEALRHLRNDTFAQHWGSTAVDTAFWEKHFVNTPPLEAALSAHLRDDATGDIAAFVISQQHAADTAARGHKEMWVADVGTRTAWRGRGLATALLSALMHDARAAGFATAGLSVDADNDTGALAVYERAGYEIVAKFTQHVLALD</sequence>
<dbReference type="InterPro" id="IPR016181">
    <property type="entry name" value="Acyl_CoA_acyltransferase"/>
</dbReference>
<dbReference type="Gene3D" id="3.40.630.30">
    <property type="match status" value="1"/>
</dbReference>
<dbReference type="Pfam" id="PF00583">
    <property type="entry name" value="Acetyltransf_1"/>
    <property type="match status" value="2"/>
</dbReference>